<feature type="domain" description="MULE transposase" evidence="1">
    <location>
        <begin position="234"/>
        <end position="297"/>
    </location>
</feature>
<keyword evidence="4" id="KW-1185">Reference proteome</keyword>
<dbReference type="Pfam" id="PF26175">
    <property type="entry name" value="HTH_FAR1"/>
    <property type="match status" value="1"/>
</dbReference>
<dbReference type="Proteomes" id="UP000634136">
    <property type="component" value="Unassembled WGS sequence"/>
</dbReference>
<evidence type="ECO:0000259" key="1">
    <source>
        <dbReference type="Pfam" id="PF10551"/>
    </source>
</evidence>
<dbReference type="PANTHER" id="PTHR47718:SF9">
    <property type="entry name" value="PROTEIN FAR1-RELATED SEQUENCE"/>
    <property type="match status" value="1"/>
</dbReference>
<feature type="domain" description="FAR1-related sequence 11-like HTH-like" evidence="2">
    <location>
        <begin position="127"/>
        <end position="179"/>
    </location>
</feature>
<comment type="caution">
    <text evidence="3">The sequence shown here is derived from an EMBL/GenBank/DDBJ whole genome shotgun (WGS) entry which is preliminary data.</text>
</comment>
<dbReference type="InterPro" id="IPR018289">
    <property type="entry name" value="MULE_transposase_dom"/>
</dbReference>
<reference evidence="3" key="1">
    <citation type="submission" date="2020-09" db="EMBL/GenBank/DDBJ databases">
        <title>Genome-Enabled Discovery of Anthraquinone Biosynthesis in Senna tora.</title>
        <authorList>
            <person name="Kang S.-H."/>
            <person name="Pandey R.P."/>
            <person name="Lee C.-M."/>
            <person name="Sim J.-S."/>
            <person name="Jeong J.-T."/>
            <person name="Choi B.-S."/>
            <person name="Jung M."/>
            <person name="Ginzburg D."/>
            <person name="Zhao K."/>
            <person name="Won S.Y."/>
            <person name="Oh T.-J."/>
            <person name="Yu Y."/>
            <person name="Kim N.-H."/>
            <person name="Lee O.R."/>
            <person name="Lee T.-H."/>
            <person name="Bashyal P."/>
            <person name="Kim T.-S."/>
            <person name="Lee W.-H."/>
            <person name="Kawkins C."/>
            <person name="Kim C.-K."/>
            <person name="Kim J.S."/>
            <person name="Ahn B.O."/>
            <person name="Rhee S.Y."/>
            <person name="Sohng J.K."/>
        </authorList>
    </citation>
    <scope>NUCLEOTIDE SEQUENCE</scope>
    <source>
        <tissue evidence="3">Leaf</tissue>
    </source>
</reference>
<gene>
    <name evidence="3" type="ORF">G2W53_004712</name>
</gene>
<dbReference type="AlphaFoldDB" id="A0A835CHH0"/>
<dbReference type="OrthoDB" id="1719346at2759"/>
<name>A0A835CHH0_9FABA</name>
<sequence>MERKLIRRSGLEETRQQSRNSLLICGHGDSLKQLLHNLDLTYRLEWVGKRKVPNYQEKNQMVFLRGNDSKDLLMKGSDECIVVVCGRLQWAPLIIPEMGRSIMEQVISNVDRSKDQHVRFLPTHRIISAEDCELILFLKEGGLSVRQITRVLELEKNVKHGYLSFLEKDIHYLFIKVRNKDAENDAMALLKHCEDAKKDDTKFKYSYTMENEGKLQHIFLSSPCFDWYTKYGDVVVFDTTYKVNAYEMPFGVFVGINNHGKTIIFGCALLRNETTATFSWLMKVDLAIEDIQRKEEHDTMLVKYRGSSLKPISPLQEQAHGVLTEFAFEKFQEEFKRSIQYSIVQESEFIDRYVEFTKLKGDFS</sequence>
<dbReference type="Pfam" id="PF10551">
    <property type="entry name" value="MULE"/>
    <property type="match status" value="1"/>
</dbReference>
<protein>
    <submittedName>
        <fullName evidence="3">Protein FAR1-RELATED SEQUENCE 11</fullName>
    </submittedName>
</protein>
<dbReference type="InterPro" id="IPR058778">
    <property type="entry name" value="HTH_FAR1-11-like"/>
</dbReference>
<dbReference type="EMBL" id="JAAIUW010000002">
    <property type="protein sequence ID" value="KAF7842414.1"/>
    <property type="molecule type" value="Genomic_DNA"/>
</dbReference>
<evidence type="ECO:0000313" key="3">
    <source>
        <dbReference type="EMBL" id="KAF7842414.1"/>
    </source>
</evidence>
<dbReference type="PANTHER" id="PTHR47718">
    <property type="entry name" value="OS01G0519700 PROTEIN"/>
    <property type="match status" value="1"/>
</dbReference>
<proteinExistence type="predicted"/>
<evidence type="ECO:0000259" key="2">
    <source>
        <dbReference type="Pfam" id="PF26175"/>
    </source>
</evidence>
<evidence type="ECO:0000313" key="4">
    <source>
        <dbReference type="Proteomes" id="UP000634136"/>
    </source>
</evidence>
<organism evidence="3 4">
    <name type="scientific">Senna tora</name>
    <dbReference type="NCBI Taxonomy" id="362788"/>
    <lineage>
        <taxon>Eukaryota</taxon>
        <taxon>Viridiplantae</taxon>
        <taxon>Streptophyta</taxon>
        <taxon>Embryophyta</taxon>
        <taxon>Tracheophyta</taxon>
        <taxon>Spermatophyta</taxon>
        <taxon>Magnoliopsida</taxon>
        <taxon>eudicotyledons</taxon>
        <taxon>Gunneridae</taxon>
        <taxon>Pentapetalae</taxon>
        <taxon>rosids</taxon>
        <taxon>fabids</taxon>
        <taxon>Fabales</taxon>
        <taxon>Fabaceae</taxon>
        <taxon>Caesalpinioideae</taxon>
        <taxon>Cassia clade</taxon>
        <taxon>Senna</taxon>
    </lineage>
</organism>
<accession>A0A835CHH0</accession>